<evidence type="ECO:0000313" key="3">
    <source>
        <dbReference type="Proteomes" id="UP000501690"/>
    </source>
</evidence>
<name>A0A4D6NA00_VIGUN</name>
<dbReference type="Proteomes" id="UP000501690">
    <property type="component" value="Linkage Group LG10"/>
</dbReference>
<sequence length="100" mass="10974">MTVAGRNSGKVRHTRPSEPVSPRRDLHYLAHARDARQARTRECSGHVAPVLAQARGCLAQARRTLLSEPYESLPMPLSQSRLSEGPPPKRGHSSRLSEGS</sequence>
<gene>
    <name evidence="2" type="ORF">DEO72_LG10g1796</name>
</gene>
<feature type="region of interest" description="Disordered" evidence="1">
    <location>
        <begin position="1"/>
        <end position="26"/>
    </location>
</feature>
<feature type="region of interest" description="Disordered" evidence="1">
    <location>
        <begin position="68"/>
        <end position="100"/>
    </location>
</feature>
<evidence type="ECO:0000313" key="2">
    <source>
        <dbReference type="EMBL" id="QCE10566.1"/>
    </source>
</evidence>
<evidence type="ECO:0000256" key="1">
    <source>
        <dbReference type="SAM" id="MobiDB-lite"/>
    </source>
</evidence>
<proteinExistence type="predicted"/>
<dbReference type="AlphaFoldDB" id="A0A4D6NA00"/>
<accession>A0A4D6NA00</accession>
<dbReference type="EMBL" id="CP039354">
    <property type="protein sequence ID" value="QCE10566.1"/>
    <property type="molecule type" value="Genomic_DNA"/>
</dbReference>
<reference evidence="2 3" key="1">
    <citation type="submission" date="2019-04" db="EMBL/GenBank/DDBJ databases">
        <title>An improved genome assembly and genetic linkage map for asparagus bean, Vigna unguiculata ssp. sesquipedialis.</title>
        <authorList>
            <person name="Xia Q."/>
            <person name="Zhang R."/>
            <person name="Dong Y."/>
        </authorList>
    </citation>
    <scope>NUCLEOTIDE SEQUENCE [LARGE SCALE GENOMIC DNA]</scope>
    <source>
        <tissue evidence="2">Leaf</tissue>
    </source>
</reference>
<keyword evidence="3" id="KW-1185">Reference proteome</keyword>
<organism evidence="2 3">
    <name type="scientific">Vigna unguiculata</name>
    <name type="common">Cowpea</name>
    <dbReference type="NCBI Taxonomy" id="3917"/>
    <lineage>
        <taxon>Eukaryota</taxon>
        <taxon>Viridiplantae</taxon>
        <taxon>Streptophyta</taxon>
        <taxon>Embryophyta</taxon>
        <taxon>Tracheophyta</taxon>
        <taxon>Spermatophyta</taxon>
        <taxon>Magnoliopsida</taxon>
        <taxon>eudicotyledons</taxon>
        <taxon>Gunneridae</taxon>
        <taxon>Pentapetalae</taxon>
        <taxon>rosids</taxon>
        <taxon>fabids</taxon>
        <taxon>Fabales</taxon>
        <taxon>Fabaceae</taxon>
        <taxon>Papilionoideae</taxon>
        <taxon>50 kb inversion clade</taxon>
        <taxon>NPAAA clade</taxon>
        <taxon>indigoferoid/millettioid clade</taxon>
        <taxon>Phaseoleae</taxon>
        <taxon>Vigna</taxon>
    </lineage>
</organism>
<protein>
    <submittedName>
        <fullName evidence="2">Uncharacterized protein</fullName>
    </submittedName>
</protein>